<accession>A0AAV4TWF3</accession>
<feature type="transmembrane region" description="Helical" evidence="2">
    <location>
        <begin position="20"/>
        <end position="38"/>
    </location>
</feature>
<dbReference type="EMBL" id="BPLR01011842">
    <property type="protein sequence ID" value="GIY49494.1"/>
    <property type="molecule type" value="Genomic_DNA"/>
</dbReference>
<evidence type="ECO:0000256" key="2">
    <source>
        <dbReference type="SAM" id="Phobius"/>
    </source>
</evidence>
<evidence type="ECO:0000256" key="1">
    <source>
        <dbReference type="SAM" id="MobiDB-lite"/>
    </source>
</evidence>
<gene>
    <name evidence="3" type="ORF">CEXT_318681</name>
</gene>
<feature type="region of interest" description="Disordered" evidence="1">
    <location>
        <begin position="79"/>
        <end position="99"/>
    </location>
</feature>
<sequence length="123" mass="13082">MAFGEALSEKSEVAFKISFFFYALQASALATAAFPLLFQLVTHKSVPFPLASLNSSSRFLSMLTSGTFRDKRRAIQEGLNDTSSAGPLNQAAPGHSCREGRRGGGAQIYACALPLAGPFIKHG</sequence>
<keyword evidence="2" id="KW-0472">Membrane</keyword>
<protein>
    <submittedName>
        <fullName evidence="3">Uncharacterized protein</fullName>
    </submittedName>
</protein>
<organism evidence="3 4">
    <name type="scientific">Caerostris extrusa</name>
    <name type="common">Bark spider</name>
    <name type="synonym">Caerostris bankana</name>
    <dbReference type="NCBI Taxonomy" id="172846"/>
    <lineage>
        <taxon>Eukaryota</taxon>
        <taxon>Metazoa</taxon>
        <taxon>Ecdysozoa</taxon>
        <taxon>Arthropoda</taxon>
        <taxon>Chelicerata</taxon>
        <taxon>Arachnida</taxon>
        <taxon>Araneae</taxon>
        <taxon>Araneomorphae</taxon>
        <taxon>Entelegynae</taxon>
        <taxon>Araneoidea</taxon>
        <taxon>Araneidae</taxon>
        <taxon>Caerostris</taxon>
    </lineage>
</organism>
<dbReference type="Proteomes" id="UP001054945">
    <property type="component" value="Unassembled WGS sequence"/>
</dbReference>
<keyword evidence="2" id="KW-0812">Transmembrane</keyword>
<keyword evidence="4" id="KW-1185">Reference proteome</keyword>
<proteinExistence type="predicted"/>
<comment type="caution">
    <text evidence="3">The sequence shown here is derived from an EMBL/GenBank/DDBJ whole genome shotgun (WGS) entry which is preliminary data.</text>
</comment>
<evidence type="ECO:0000313" key="3">
    <source>
        <dbReference type="EMBL" id="GIY49494.1"/>
    </source>
</evidence>
<dbReference type="AlphaFoldDB" id="A0AAV4TWF3"/>
<keyword evidence="2" id="KW-1133">Transmembrane helix</keyword>
<reference evidence="3 4" key="1">
    <citation type="submission" date="2021-06" db="EMBL/GenBank/DDBJ databases">
        <title>Caerostris extrusa draft genome.</title>
        <authorList>
            <person name="Kono N."/>
            <person name="Arakawa K."/>
        </authorList>
    </citation>
    <scope>NUCLEOTIDE SEQUENCE [LARGE SCALE GENOMIC DNA]</scope>
</reference>
<evidence type="ECO:0000313" key="4">
    <source>
        <dbReference type="Proteomes" id="UP001054945"/>
    </source>
</evidence>
<name>A0AAV4TWF3_CAEEX</name>